<keyword evidence="4" id="KW-0812">Transmembrane</keyword>
<feature type="transmembrane region" description="Helical" evidence="4">
    <location>
        <begin position="195"/>
        <end position="212"/>
    </location>
</feature>
<evidence type="ECO:0000259" key="5">
    <source>
        <dbReference type="PROSITE" id="PS50111"/>
    </source>
</evidence>
<dbReference type="SUPFAM" id="SSF158472">
    <property type="entry name" value="HAMP domain-like"/>
    <property type="match status" value="1"/>
</dbReference>
<keyword evidence="4" id="KW-1133">Transmembrane helix</keyword>
<name>A0ABW3X015_9HYPH</name>
<dbReference type="PROSITE" id="PS50111">
    <property type="entry name" value="CHEMOTAXIS_TRANSDUC_2"/>
    <property type="match status" value="1"/>
</dbReference>
<evidence type="ECO:0000313" key="8">
    <source>
        <dbReference type="Proteomes" id="UP001597176"/>
    </source>
</evidence>
<dbReference type="Gene3D" id="1.10.8.500">
    <property type="entry name" value="HAMP domain in histidine kinase"/>
    <property type="match status" value="1"/>
</dbReference>
<comment type="caution">
    <text evidence="7">The sequence shown here is derived from an EMBL/GenBank/DDBJ whole genome shotgun (WGS) entry which is preliminary data.</text>
</comment>
<evidence type="ECO:0000256" key="3">
    <source>
        <dbReference type="PROSITE-ProRule" id="PRU00284"/>
    </source>
</evidence>
<evidence type="ECO:0000313" key="7">
    <source>
        <dbReference type="EMBL" id="MFD1302351.1"/>
    </source>
</evidence>
<feature type="domain" description="HAMP" evidence="6">
    <location>
        <begin position="214"/>
        <end position="267"/>
    </location>
</feature>
<dbReference type="Proteomes" id="UP001597176">
    <property type="component" value="Unassembled WGS sequence"/>
</dbReference>
<dbReference type="InterPro" id="IPR004090">
    <property type="entry name" value="Chemotax_Me-accpt_rcpt"/>
</dbReference>
<dbReference type="Gene3D" id="1.10.287.950">
    <property type="entry name" value="Methyl-accepting chemotaxis protein"/>
    <property type="match status" value="1"/>
</dbReference>
<protein>
    <submittedName>
        <fullName evidence="7">Methyl-accepting chemotaxis protein</fullName>
    </submittedName>
</protein>
<dbReference type="PRINTS" id="PR00260">
    <property type="entry name" value="CHEMTRNSDUCR"/>
</dbReference>
<dbReference type="SUPFAM" id="SSF58104">
    <property type="entry name" value="Methyl-accepting chemotaxis protein (MCP) signaling domain"/>
    <property type="match status" value="1"/>
</dbReference>
<dbReference type="CDD" id="cd19410">
    <property type="entry name" value="HK9-like_sensor"/>
    <property type="match status" value="1"/>
</dbReference>
<evidence type="ECO:0000256" key="4">
    <source>
        <dbReference type="SAM" id="Phobius"/>
    </source>
</evidence>
<dbReference type="SMART" id="SM00283">
    <property type="entry name" value="MA"/>
    <property type="match status" value="1"/>
</dbReference>
<keyword evidence="1 3" id="KW-0807">Transducer</keyword>
<dbReference type="PANTHER" id="PTHR32089">
    <property type="entry name" value="METHYL-ACCEPTING CHEMOTAXIS PROTEIN MCPB"/>
    <property type="match status" value="1"/>
</dbReference>
<dbReference type="PROSITE" id="PS50885">
    <property type="entry name" value="HAMP"/>
    <property type="match status" value="1"/>
</dbReference>
<dbReference type="Pfam" id="PF00015">
    <property type="entry name" value="MCPsignal"/>
    <property type="match status" value="1"/>
</dbReference>
<dbReference type="Pfam" id="PF05227">
    <property type="entry name" value="CHASE3"/>
    <property type="match status" value="1"/>
</dbReference>
<dbReference type="Pfam" id="PF00672">
    <property type="entry name" value="HAMP"/>
    <property type="match status" value="1"/>
</dbReference>
<dbReference type="EMBL" id="JBHTND010000015">
    <property type="protein sequence ID" value="MFD1302351.1"/>
    <property type="molecule type" value="Genomic_DNA"/>
</dbReference>
<proteinExistence type="inferred from homology"/>
<accession>A0ABW3X015</accession>
<dbReference type="CDD" id="cd06225">
    <property type="entry name" value="HAMP"/>
    <property type="match status" value="1"/>
</dbReference>
<organism evidence="7 8">
    <name type="scientific">Methylobacterium marchantiae</name>
    <dbReference type="NCBI Taxonomy" id="600331"/>
    <lineage>
        <taxon>Bacteria</taxon>
        <taxon>Pseudomonadati</taxon>
        <taxon>Pseudomonadota</taxon>
        <taxon>Alphaproteobacteria</taxon>
        <taxon>Hyphomicrobiales</taxon>
        <taxon>Methylobacteriaceae</taxon>
        <taxon>Methylobacterium</taxon>
    </lineage>
</organism>
<keyword evidence="4" id="KW-0472">Membrane</keyword>
<evidence type="ECO:0000256" key="1">
    <source>
        <dbReference type="ARBA" id="ARBA00023224"/>
    </source>
</evidence>
<keyword evidence="8" id="KW-1185">Reference proteome</keyword>
<dbReference type="RefSeq" id="WP_238202700.1">
    <property type="nucleotide sequence ID" value="NZ_JBHTND010000015.1"/>
</dbReference>
<evidence type="ECO:0000256" key="2">
    <source>
        <dbReference type="ARBA" id="ARBA00029447"/>
    </source>
</evidence>
<dbReference type="InterPro" id="IPR003660">
    <property type="entry name" value="HAMP_dom"/>
</dbReference>
<evidence type="ECO:0000259" key="6">
    <source>
        <dbReference type="PROSITE" id="PS50885"/>
    </source>
</evidence>
<dbReference type="SMART" id="SM00304">
    <property type="entry name" value="HAMP"/>
    <property type="match status" value="1"/>
</dbReference>
<sequence>MLWLKMKNLKITTKIGTILSLIVLVAIASTVLSLRSLGVVQETSSWTAHTHDVLDATNRMTSGMVDQETGMRGFLISGQDSFLDPYIAGRKVFETALASARTLTSDNPVQQKRLAEIADFARKWNETVAQKEIALMRDPATRSEAQGLEASGAGKASMDAIRAKAAEIAAEEKALLETRSIAAAEAVDTFRLTNILGLVAMVAIAVVSLLILQRGIARPITVMTGVMSRLSQNDVSVDVPDMERRDEIGAMAGAVAVFKTMMIRTNQLEAEAELGRASVETQRKAAMRELADAFEGAVGGIVTAVSSASTELQATAQSMSVTATDTRSQSTTAAAAADQAATNVTMVASAAEELGASVHEIGRQANSAANLAGNAVRQAAETAALVAALSQGASKIGDVVGMISTIASQTNLLALNATIEAARAGEAGRGFAVVATEVKELAGQTSRATDEISRQIGEIQGATTQAVAAITGIADSVREMSSVATTIAAAVEEQGAATQEIVRNVAQAAVGTTEVTSSIAGVASAASGTGEAAGHVLTAASELSQQSEHLGSEVGRFLATVRAA</sequence>
<reference evidence="8" key="1">
    <citation type="journal article" date="2019" name="Int. J. Syst. Evol. Microbiol.">
        <title>The Global Catalogue of Microorganisms (GCM) 10K type strain sequencing project: providing services to taxonomists for standard genome sequencing and annotation.</title>
        <authorList>
            <consortium name="The Broad Institute Genomics Platform"/>
            <consortium name="The Broad Institute Genome Sequencing Center for Infectious Disease"/>
            <person name="Wu L."/>
            <person name="Ma J."/>
        </authorList>
    </citation>
    <scope>NUCLEOTIDE SEQUENCE [LARGE SCALE GENOMIC DNA]</scope>
    <source>
        <strain evidence="8">CCUG 56108</strain>
    </source>
</reference>
<dbReference type="PANTHER" id="PTHR32089:SF112">
    <property type="entry name" value="LYSOZYME-LIKE PROTEIN-RELATED"/>
    <property type="match status" value="1"/>
</dbReference>
<comment type="similarity">
    <text evidence="2">Belongs to the methyl-accepting chemotaxis (MCP) protein family.</text>
</comment>
<feature type="domain" description="Methyl-accepting transducer" evidence="5">
    <location>
        <begin position="301"/>
        <end position="544"/>
    </location>
</feature>
<dbReference type="InterPro" id="IPR004089">
    <property type="entry name" value="MCPsignal_dom"/>
</dbReference>
<gene>
    <name evidence="7" type="ORF">ACFQ4G_12300</name>
</gene>
<dbReference type="InterPro" id="IPR007891">
    <property type="entry name" value="CHASE3"/>
</dbReference>